<comment type="caution">
    <text evidence="2">The sequence shown here is derived from an EMBL/GenBank/DDBJ whole genome shotgun (WGS) entry which is preliminary data.</text>
</comment>
<gene>
    <name evidence="2" type="ORF">S03H2_36540</name>
</gene>
<sequence>MKEEAKISLSRNAVIIFFAIVIITVILIEDIAKTSLSKLYIMLPALFILGECIKTGDTKKIVPTTINA</sequence>
<keyword evidence="1" id="KW-1133">Transmembrane helix</keyword>
<feature type="transmembrane region" description="Helical" evidence="1">
    <location>
        <begin position="12"/>
        <end position="32"/>
    </location>
</feature>
<dbReference type="EMBL" id="BARU01022430">
    <property type="protein sequence ID" value="GAH56722.1"/>
    <property type="molecule type" value="Genomic_DNA"/>
</dbReference>
<name>X1GHQ6_9ZZZZ</name>
<reference evidence="2" key="1">
    <citation type="journal article" date="2014" name="Front. Microbiol.">
        <title>High frequency of phylogenetically diverse reductive dehalogenase-homologous genes in deep subseafloor sedimentary metagenomes.</title>
        <authorList>
            <person name="Kawai M."/>
            <person name="Futagami T."/>
            <person name="Toyoda A."/>
            <person name="Takaki Y."/>
            <person name="Nishi S."/>
            <person name="Hori S."/>
            <person name="Arai W."/>
            <person name="Tsubouchi T."/>
            <person name="Morono Y."/>
            <person name="Uchiyama I."/>
            <person name="Ito T."/>
            <person name="Fujiyama A."/>
            <person name="Inagaki F."/>
            <person name="Takami H."/>
        </authorList>
    </citation>
    <scope>NUCLEOTIDE SEQUENCE</scope>
    <source>
        <strain evidence="2">Expedition CK06-06</strain>
    </source>
</reference>
<evidence type="ECO:0000313" key="2">
    <source>
        <dbReference type="EMBL" id="GAH56722.1"/>
    </source>
</evidence>
<proteinExistence type="predicted"/>
<organism evidence="2">
    <name type="scientific">marine sediment metagenome</name>
    <dbReference type="NCBI Taxonomy" id="412755"/>
    <lineage>
        <taxon>unclassified sequences</taxon>
        <taxon>metagenomes</taxon>
        <taxon>ecological metagenomes</taxon>
    </lineage>
</organism>
<keyword evidence="1" id="KW-0812">Transmembrane</keyword>
<protein>
    <submittedName>
        <fullName evidence="2">Uncharacterized protein</fullName>
    </submittedName>
</protein>
<dbReference type="AlphaFoldDB" id="X1GHQ6"/>
<evidence type="ECO:0000256" key="1">
    <source>
        <dbReference type="SAM" id="Phobius"/>
    </source>
</evidence>
<accession>X1GHQ6</accession>
<keyword evidence="1" id="KW-0472">Membrane</keyword>